<sequence>MQGVSVSIECVGAASACAASPALVEKVATCLAGYPGITHLVRHDVTPAGSEDATSLMARVMERGGQATYMIFGADLAAGHHNACFDFDETVMPLAVGALMQVALNP</sequence>
<evidence type="ECO:0008006" key="2">
    <source>
        <dbReference type="Google" id="ProtNLM"/>
    </source>
</evidence>
<gene>
    <name evidence="1" type="ORF">LCGC14_0159950</name>
</gene>
<name>A0A0F9XE98_9ZZZZ</name>
<accession>A0A0F9XE98</accession>
<reference evidence="1" key="1">
    <citation type="journal article" date="2015" name="Nature">
        <title>Complex archaea that bridge the gap between prokaryotes and eukaryotes.</title>
        <authorList>
            <person name="Spang A."/>
            <person name="Saw J.H."/>
            <person name="Jorgensen S.L."/>
            <person name="Zaremba-Niedzwiedzka K."/>
            <person name="Martijn J."/>
            <person name="Lind A.E."/>
            <person name="van Eijk R."/>
            <person name="Schleper C."/>
            <person name="Guy L."/>
            <person name="Ettema T.J."/>
        </authorList>
    </citation>
    <scope>NUCLEOTIDE SEQUENCE</scope>
</reference>
<comment type="caution">
    <text evidence="1">The sequence shown here is derived from an EMBL/GenBank/DDBJ whole genome shotgun (WGS) entry which is preliminary data.</text>
</comment>
<protein>
    <recommendedName>
        <fullName evidence="2">Peptidase M20 dimerisation domain-containing protein</fullName>
    </recommendedName>
</protein>
<organism evidence="1">
    <name type="scientific">marine sediment metagenome</name>
    <dbReference type="NCBI Taxonomy" id="412755"/>
    <lineage>
        <taxon>unclassified sequences</taxon>
        <taxon>metagenomes</taxon>
        <taxon>ecological metagenomes</taxon>
    </lineage>
</organism>
<dbReference type="EMBL" id="LAZR01000059">
    <property type="protein sequence ID" value="KKN97306.1"/>
    <property type="molecule type" value="Genomic_DNA"/>
</dbReference>
<dbReference type="Gene3D" id="3.40.630.10">
    <property type="entry name" value="Zn peptidases"/>
    <property type="match status" value="1"/>
</dbReference>
<dbReference type="SUPFAM" id="SSF53187">
    <property type="entry name" value="Zn-dependent exopeptidases"/>
    <property type="match status" value="1"/>
</dbReference>
<dbReference type="AlphaFoldDB" id="A0A0F9XE98"/>
<evidence type="ECO:0000313" key="1">
    <source>
        <dbReference type="EMBL" id="KKN97306.1"/>
    </source>
</evidence>
<proteinExistence type="predicted"/>